<comment type="caution">
    <text evidence="1">The sequence shown here is derived from an EMBL/GenBank/DDBJ whole genome shotgun (WGS) entry which is preliminary data.</text>
</comment>
<organism evidence="1 2">
    <name type="scientific">Streptococcus oralis subsp. oralis</name>
    <dbReference type="NCBI Taxonomy" id="1891914"/>
    <lineage>
        <taxon>Bacteria</taxon>
        <taxon>Bacillati</taxon>
        <taxon>Bacillota</taxon>
        <taxon>Bacilli</taxon>
        <taxon>Lactobacillales</taxon>
        <taxon>Streptococcaceae</taxon>
        <taxon>Streptococcus</taxon>
    </lineage>
</organism>
<dbReference type="OrthoDB" id="2232046at2"/>
<accession>A0A0F2D5S8</accession>
<dbReference type="AlphaFoldDB" id="A0A0F2D5S8"/>
<evidence type="ECO:0000313" key="2">
    <source>
        <dbReference type="Proteomes" id="UP000033657"/>
    </source>
</evidence>
<dbReference type="Proteomes" id="UP000033657">
    <property type="component" value="Unassembled WGS sequence"/>
</dbReference>
<evidence type="ECO:0008006" key="3">
    <source>
        <dbReference type="Google" id="ProtNLM"/>
    </source>
</evidence>
<dbReference type="PATRIC" id="fig|28037.209.peg.14"/>
<dbReference type="EMBL" id="JYGM01000001">
    <property type="protein sequence ID" value="KJQ64891.1"/>
    <property type="molecule type" value="Genomic_DNA"/>
</dbReference>
<dbReference type="InterPro" id="IPR029076">
    <property type="entry name" value="Imm47"/>
</dbReference>
<reference evidence="1 2" key="1">
    <citation type="submission" date="2015-02" db="EMBL/GenBank/DDBJ databases">
        <title>Evolution of amylase-binding proteins of oral streptococcal species.</title>
        <authorList>
            <person name="Haase E.M."/>
        </authorList>
    </citation>
    <scope>NUCLEOTIDE SEQUENCE [LARGE SCALE GENOMIC DNA]</scope>
    <source>
        <strain evidence="1 2">COL85/1862</strain>
    </source>
</reference>
<protein>
    <recommendedName>
        <fullName evidence="3">Group-specific protein</fullName>
    </recommendedName>
</protein>
<proteinExistence type="predicted"/>
<gene>
    <name evidence="1" type="ORF">TZ87_00014</name>
</gene>
<dbReference type="RefSeq" id="WP_045590412.1">
    <property type="nucleotide sequence ID" value="NZ_JYGM01000001.1"/>
</dbReference>
<sequence>MGNKLLMPGISFGHVSSVALEDLKRGLLSVNDERECVLLIAEILKKGDFTVKNLLIDLMNQTKDEAVLNLCIRLFCSVCTHDDLKKVENFHFLSSASEFAVFTFVAGAVETMSYEVVPYLLTLWEEWEDTETEVEYAIQDALDSFLNYRSIIEEDASLEEVGSLYFDVIKNKNLDCYYYKTLQVFPGLFTKEIMTALYIAAQKEQKYHLYLQASLLSIYTGKQVPVDTNTLISKKEIDLMVRYIDDLSDKDWTEGMKYFYGHPVEELVK</sequence>
<dbReference type="Pfam" id="PF15573">
    <property type="entry name" value="Imm47"/>
    <property type="match status" value="1"/>
</dbReference>
<name>A0A0F2D5S8_STROR</name>
<evidence type="ECO:0000313" key="1">
    <source>
        <dbReference type="EMBL" id="KJQ64891.1"/>
    </source>
</evidence>